<dbReference type="CDD" id="cd02440">
    <property type="entry name" value="AdoMet_MTases"/>
    <property type="match status" value="1"/>
</dbReference>
<keyword evidence="3" id="KW-0949">S-adenosyl-L-methionine</keyword>
<dbReference type="GO" id="GO:0008171">
    <property type="term" value="F:O-methyltransferase activity"/>
    <property type="evidence" value="ECO:0007669"/>
    <property type="project" value="InterPro"/>
</dbReference>
<evidence type="ECO:0000256" key="4">
    <source>
        <dbReference type="PIRSR" id="PIRSR005739-1"/>
    </source>
</evidence>
<dbReference type="Pfam" id="PF00891">
    <property type="entry name" value="Methyltransf_2"/>
    <property type="match status" value="1"/>
</dbReference>
<dbReference type="InterPro" id="IPR036388">
    <property type="entry name" value="WH-like_DNA-bd_sf"/>
</dbReference>
<dbReference type="Pfam" id="PF08100">
    <property type="entry name" value="Dimerisation"/>
    <property type="match status" value="1"/>
</dbReference>
<dbReference type="InterPro" id="IPR012967">
    <property type="entry name" value="COMT_dimerisation"/>
</dbReference>
<dbReference type="OrthoDB" id="4145676at2"/>
<dbReference type="Gene3D" id="1.10.10.10">
    <property type="entry name" value="Winged helix-like DNA-binding domain superfamily/Winged helix DNA-binding domain"/>
    <property type="match status" value="1"/>
</dbReference>
<dbReference type="GO" id="GO:0032259">
    <property type="term" value="P:methylation"/>
    <property type="evidence" value="ECO:0007669"/>
    <property type="project" value="UniProtKB-KW"/>
</dbReference>
<dbReference type="SUPFAM" id="SSF46785">
    <property type="entry name" value="Winged helix' DNA-binding domain"/>
    <property type="match status" value="1"/>
</dbReference>
<evidence type="ECO:0000256" key="3">
    <source>
        <dbReference type="ARBA" id="ARBA00022691"/>
    </source>
</evidence>
<feature type="domain" description="O-methyltransferase C-terminal" evidence="5">
    <location>
        <begin position="109"/>
        <end position="316"/>
    </location>
</feature>
<dbReference type="PIRSF" id="PIRSF005739">
    <property type="entry name" value="O-mtase"/>
    <property type="match status" value="1"/>
</dbReference>
<evidence type="ECO:0000313" key="7">
    <source>
        <dbReference type="EMBL" id="SFO20922.1"/>
    </source>
</evidence>
<dbReference type="eggNOG" id="COG2226">
    <property type="taxonomic scope" value="Bacteria"/>
</dbReference>
<dbReference type="InterPro" id="IPR029063">
    <property type="entry name" value="SAM-dependent_MTases_sf"/>
</dbReference>
<evidence type="ECO:0000259" key="5">
    <source>
        <dbReference type="Pfam" id="PF00891"/>
    </source>
</evidence>
<dbReference type="PANTHER" id="PTHR43712">
    <property type="entry name" value="PUTATIVE (AFU_ORTHOLOGUE AFUA_4G14580)-RELATED"/>
    <property type="match status" value="1"/>
</dbReference>
<dbReference type="AlphaFoldDB" id="A0A1I5FB11"/>
<dbReference type="InParanoid" id="A0A1I5FB11"/>
<sequence>MDPELIGQMMDLTTRTWVSQAVSVAAELGVADTLADGPRHVDDIARTVGADADALYRLLRALSDLDLFRELEGRRFASTPLGDVLGTGVPGSLRDWAIMTGRPFHREAWTALAHTVRTGEPAFEHVHGAMGFDHFRDHPADGQVLNAAMTAVSGLVIAPVVAACEFEPGSKIVDVGGGHGALLAAILAADPDAHGVVFDLPHVVDGAGRAAEDAGVADRCEYIGGDFFESVPSGGDAYVLSNIVHDWDDGSAVRILANCRDAMNPNGRVLLLEAVLPDDIRPSRAKWIDLEMLIMARGARQRTGAEYAELLNRAGLHLTRVDVDHDAGAFGVIEAVPLRM</sequence>
<reference evidence="7 8" key="1">
    <citation type="submission" date="2016-10" db="EMBL/GenBank/DDBJ databases">
        <authorList>
            <person name="de Groot N.N."/>
        </authorList>
    </citation>
    <scope>NUCLEOTIDE SEQUENCE [LARGE SCALE GENOMIC DNA]</scope>
    <source>
        <strain evidence="7 8">DSM 43067</strain>
    </source>
</reference>
<dbReference type="PANTHER" id="PTHR43712:SF2">
    <property type="entry name" value="O-METHYLTRANSFERASE CICE"/>
    <property type="match status" value="1"/>
</dbReference>
<gene>
    <name evidence="7" type="ORF">SAMN04489713_104516</name>
</gene>
<dbReference type="InterPro" id="IPR016461">
    <property type="entry name" value="COMT-like"/>
</dbReference>
<dbReference type="GO" id="GO:0046983">
    <property type="term" value="F:protein dimerization activity"/>
    <property type="evidence" value="ECO:0007669"/>
    <property type="project" value="InterPro"/>
</dbReference>
<dbReference type="InterPro" id="IPR036390">
    <property type="entry name" value="WH_DNA-bd_sf"/>
</dbReference>
<feature type="active site" description="Proton acceptor" evidence="4">
    <location>
        <position position="245"/>
    </location>
</feature>
<evidence type="ECO:0000256" key="2">
    <source>
        <dbReference type="ARBA" id="ARBA00022679"/>
    </source>
</evidence>
<keyword evidence="1" id="KW-0489">Methyltransferase</keyword>
<dbReference type="RefSeq" id="WP_075021241.1">
    <property type="nucleotide sequence ID" value="NZ_FOVH01000004.1"/>
</dbReference>
<evidence type="ECO:0000259" key="6">
    <source>
        <dbReference type="Pfam" id="PF08100"/>
    </source>
</evidence>
<dbReference type="Proteomes" id="UP000183413">
    <property type="component" value="Unassembled WGS sequence"/>
</dbReference>
<keyword evidence="2" id="KW-0808">Transferase</keyword>
<dbReference type="STRING" id="1993.SAMN04489713_104516"/>
<evidence type="ECO:0000256" key="1">
    <source>
        <dbReference type="ARBA" id="ARBA00022603"/>
    </source>
</evidence>
<feature type="domain" description="O-methyltransferase dimerisation" evidence="6">
    <location>
        <begin position="10"/>
        <end position="85"/>
    </location>
</feature>
<dbReference type="Gene3D" id="3.40.50.150">
    <property type="entry name" value="Vaccinia Virus protein VP39"/>
    <property type="match status" value="1"/>
</dbReference>
<dbReference type="Gene3D" id="1.10.287.1350">
    <property type="match status" value="1"/>
</dbReference>
<proteinExistence type="predicted"/>
<accession>A0A1I5FB11</accession>
<organism evidence="7 8">
    <name type="scientific">Actinomadura madurae</name>
    <dbReference type="NCBI Taxonomy" id="1993"/>
    <lineage>
        <taxon>Bacteria</taxon>
        <taxon>Bacillati</taxon>
        <taxon>Actinomycetota</taxon>
        <taxon>Actinomycetes</taxon>
        <taxon>Streptosporangiales</taxon>
        <taxon>Thermomonosporaceae</taxon>
        <taxon>Actinomadura</taxon>
    </lineage>
</organism>
<name>A0A1I5FB11_9ACTN</name>
<protein>
    <submittedName>
        <fullName evidence="7">Dimerisation domain-containing protein</fullName>
    </submittedName>
</protein>
<dbReference type="PROSITE" id="PS51683">
    <property type="entry name" value="SAM_OMT_II"/>
    <property type="match status" value="1"/>
</dbReference>
<keyword evidence="8" id="KW-1185">Reference proteome</keyword>
<dbReference type="InterPro" id="IPR001077">
    <property type="entry name" value="COMT_C"/>
</dbReference>
<dbReference type="EMBL" id="FOVH01000004">
    <property type="protein sequence ID" value="SFO20922.1"/>
    <property type="molecule type" value="Genomic_DNA"/>
</dbReference>
<dbReference type="SUPFAM" id="SSF53335">
    <property type="entry name" value="S-adenosyl-L-methionine-dependent methyltransferases"/>
    <property type="match status" value="1"/>
</dbReference>
<evidence type="ECO:0000313" key="8">
    <source>
        <dbReference type="Proteomes" id="UP000183413"/>
    </source>
</evidence>